<evidence type="ECO:0000256" key="1">
    <source>
        <dbReference type="SAM" id="MobiDB-lite"/>
    </source>
</evidence>
<dbReference type="AlphaFoldDB" id="A0A6A6QJA6"/>
<proteinExistence type="predicted"/>
<dbReference type="Proteomes" id="UP000799750">
    <property type="component" value="Unassembled WGS sequence"/>
</dbReference>
<name>A0A6A6QJA6_9PEZI</name>
<keyword evidence="3" id="KW-1185">Reference proteome</keyword>
<gene>
    <name evidence="2" type="ORF">BU16DRAFT_115450</name>
</gene>
<dbReference type="OrthoDB" id="5427577at2759"/>
<feature type="region of interest" description="Disordered" evidence="1">
    <location>
        <begin position="1"/>
        <end position="62"/>
    </location>
</feature>
<dbReference type="EMBL" id="MU004194">
    <property type="protein sequence ID" value="KAF2492518.1"/>
    <property type="molecule type" value="Genomic_DNA"/>
</dbReference>
<organism evidence="2 3">
    <name type="scientific">Lophium mytilinum</name>
    <dbReference type="NCBI Taxonomy" id="390894"/>
    <lineage>
        <taxon>Eukaryota</taxon>
        <taxon>Fungi</taxon>
        <taxon>Dikarya</taxon>
        <taxon>Ascomycota</taxon>
        <taxon>Pezizomycotina</taxon>
        <taxon>Dothideomycetes</taxon>
        <taxon>Pleosporomycetidae</taxon>
        <taxon>Mytilinidiales</taxon>
        <taxon>Mytilinidiaceae</taxon>
        <taxon>Lophium</taxon>
    </lineage>
</organism>
<protein>
    <submittedName>
        <fullName evidence="2">Uncharacterized protein</fullName>
    </submittedName>
</protein>
<sequence length="191" mass="20480">MIPGPSPESLAPPPPLPSSTPPPPPPSSTTPPPLPSSEAPPPSPSSAAPPAPPPPPATPGKYTIHLHQKMERKTSSLEWTLLDSNAVTVAGPNMTGTIPQDGEKRNKVKIEVDHPTNKDKTIVSFTLYTSADGGCYPGWSTNNGGTEFIDWCGKANRKLYGCDMKKADWVPLNAGFEREFDCFWQDIGKPK</sequence>
<feature type="compositionally biased region" description="Pro residues" evidence="1">
    <location>
        <begin position="1"/>
        <end position="58"/>
    </location>
</feature>
<accession>A0A6A6QJA6</accession>
<evidence type="ECO:0000313" key="2">
    <source>
        <dbReference type="EMBL" id="KAF2492518.1"/>
    </source>
</evidence>
<evidence type="ECO:0000313" key="3">
    <source>
        <dbReference type="Proteomes" id="UP000799750"/>
    </source>
</evidence>
<reference evidence="2" key="1">
    <citation type="journal article" date="2020" name="Stud. Mycol.">
        <title>101 Dothideomycetes genomes: a test case for predicting lifestyles and emergence of pathogens.</title>
        <authorList>
            <person name="Haridas S."/>
            <person name="Albert R."/>
            <person name="Binder M."/>
            <person name="Bloem J."/>
            <person name="Labutti K."/>
            <person name="Salamov A."/>
            <person name="Andreopoulos B."/>
            <person name="Baker S."/>
            <person name="Barry K."/>
            <person name="Bills G."/>
            <person name="Bluhm B."/>
            <person name="Cannon C."/>
            <person name="Castanera R."/>
            <person name="Culley D."/>
            <person name="Daum C."/>
            <person name="Ezra D."/>
            <person name="Gonzalez J."/>
            <person name="Henrissat B."/>
            <person name="Kuo A."/>
            <person name="Liang C."/>
            <person name="Lipzen A."/>
            <person name="Lutzoni F."/>
            <person name="Magnuson J."/>
            <person name="Mondo S."/>
            <person name="Nolan M."/>
            <person name="Ohm R."/>
            <person name="Pangilinan J."/>
            <person name="Park H.-J."/>
            <person name="Ramirez L."/>
            <person name="Alfaro M."/>
            <person name="Sun H."/>
            <person name="Tritt A."/>
            <person name="Yoshinaga Y."/>
            <person name="Zwiers L.-H."/>
            <person name="Turgeon B."/>
            <person name="Goodwin S."/>
            <person name="Spatafora J."/>
            <person name="Crous P."/>
            <person name="Grigoriev I."/>
        </authorList>
    </citation>
    <scope>NUCLEOTIDE SEQUENCE</scope>
    <source>
        <strain evidence="2">CBS 269.34</strain>
    </source>
</reference>